<dbReference type="GO" id="GO:0030313">
    <property type="term" value="C:cell envelope"/>
    <property type="evidence" value="ECO:0007669"/>
    <property type="project" value="UniProtKB-SubCell"/>
</dbReference>
<dbReference type="GO" id="GO:0017004">
    <property type="term" value="P:cytochrome complex assembly"/>
    <property type="evidence" value="ECO:0007669"/>
    <property type="project" value="UniProtKB-KW"/>
</dbReference>
<dbReference type="PROSITE" id="PS51352">
    <property type="entry name" value="THIOREDOXIN_2"/>
    <property type="match status" value="1"/>
</dbReference>
<evidence type="ECO:0000256" key="4">
    <source>
        <dbReference type="ARBA" id="ARBA00023284"/>
    </source>
</evidence>
<feature type="signal peptide" evidence="5">
    <location>
        <begin position="1"/>
        <end position="18"/>
    </location>
</feature>
<keyword evidence="4" id="KW-0676">Redox-active center</keyword>
<dbReference type="InterPro" id="IPR050553">
    <property type="entry name" value="Thioredoxin_ResA/DsbE_sf"/>
</dbReference>
<keyword evidence="2" id="KW-0201">Cytochrome c-type biogenesis</keyword>
<comment type="caution">
    <text evidence="7">The sequence shown here is derived from an EMBL/GenBank/DDBJ whole genome shotgun (WGS) entry which is preliminary data.</text>
</comment>
<sequence length="399" mass="44580">MRKTMLLPVIVLAASVWSCSGPGFEIKGSIANADGAKVVLYEQQLWGMYPVDSAVVKNGSFSLSGKLESPTQCRMLVFLDADGDIAASGNEAEALTATVYMDNSRMTFSADANTMATYYWSENKDVVPPVITGSVQQDLKDELDSRLAAVTDSLSSVGRRLAEVYYEPMLENEFPEEGADLASREMALLKERHAITMDFVREHPAAAVSYDEVAYLFGDGSMSPYTAEEIAQFVAILEPEWKGTRRFSALEEAAENASRLAVGEKYVDAEFYDLDGNKVMLSSLVPEGRITMLEFWASWCGPCRGEIPHLKHIHKKYPEFDIISISVDDSVDEWKKAVREENMDWIQLRDVSMMDGNAMKLYGVMGIPCCIILDEQGRFFKTNMRGAYLDAFLRDYYGR</sequence>
<dbReference type="InterPro" id="IPR017937">
    <property type="entry name" value="Thioredoxin_CS"/>
</dbReference>
<evidence type="ECO:0000313" key="8">
    <source>
        <dbReference type="Proteomes" id="UP000823661"/>
    </source>
</evidence>
<dbReference type="PANTHER" id="PTHR42852:SF6">
    <property type="entry name" value="THIOL:DISULFIDE INTERCHANGE PROTEIN DSBE"/>
    <property type="match status" value="1"/>
</dbReference>
<evidence type="ECO:0000256" key="3">
    <source>
        <dbReference type="ARBA" id="ARBA00023157"/>
    </source>
</evidence>
<dbReference type="Pfam" id="PF14289">
    <property type="entry name" value="DUF4369"/>
    <property type="match status" value="1"/>
</dbReference>
<dbReference type="AlphaFoldDB" id="A0A9D9HIT5"/>
<dbReference type="EMBL" id="JADIMI010000042">
    <property type="protein sequence ID" value="MBO8452117.1"/>
    <property type="molecule type" value="Genomic_DNA"/>
</dbReference>
<evidence type="ECO:0000259" key="6">
    <source>
        <dbReference type="PROSITE" id="PS51352"/>
    </source>
</evidence>
<dbReference type="InterPro" id="IPR013766">
    <property type="entry name" value="Thioredoxin_domain"/>
</dbReference>
<keyword evidence="5" id="KW-0732">Signal</keyword>
<protein>
    <submittedName>
        <fullName evidence="7">AhpC/TSA family protein</fullName>
    </submittedName>
</protein>
<dbReference type="PROSITE" id="PS00194">
    <property type="entry name" value="THIOREDOXIN_1"/>
    <property type="match status" value="1"/>
</dbReference>
<dbReference type="CDD" id="cd02966">
    <property type="entry name" value="TlpA_like_family"/>
    <property type="match status" value="1"/>
</dbReference>
<organism evidence="7 8">
    <name type="scientific">Candidatus Cryptobacteroides intestinavium</name>
    <dbReference type="NCBI Taxonomy" id="2840766"/>
    <lineage>
        <taxon>Bacteria</taxon>
        <taxon>Pseudomonadati</taxon>
        <taxon>Bacteroidota</taxon>
        <taxon>Bacteroidia</taxon>
        <taxon>Bacteroidales</taxon>
        <taxon>Candidatus Cryptobacteroides</taxon>
    </lineage>
</organism>
<dbReference type="Proteomes" id="UP000823661">
    <property type="component" value="Unassembled WGS sequence"/>
</dbReference>
<evidence type="ECO:0000256" key="2">
    <source>
        <dbReference type="ARBA" id="ARBA00022748"/>
    </source>
</evidence>
<proteinExistence type="predicted"/>
<feature type="chain" id="PRO_5039720974" evidence="5">
    <location>
        <begin position="19"/>
        <end position="399"/>
    </location>
</feature>
<dbReference type="Gene3D" id="3.40.30.10">
    <property type="entry name" value="Glutaredoxin"/>
    <property type="match status" value="1"/>
</dbReference>
<reference evidence="7" key="2">
    <citation type="journal article" date="2021" name="PeerJ">
        <title>Extensive microbial diversity within the chicken gut microbiome revealed by metagenomics and culture.</title>
        <authorList>
            <person name="Gilroy R."/>
            <person name="Ravi A."/>
            <person name="Getino M."/>
            <person name="Pursley I."/>
            <person name="Horton D.L."/>
            <person name="Alikhan N.F."/>
            <person name="Baker D."/>
            <person name="Gharbi K."/>
            <person name="Hall N."/>
            <person name="Watson M."/>
            <person name="Adriaenssens E.M."/>
            <person name="Foster-Nyarko E."/>
            <person name="Jarju S."/>
            <person name="Secka A."/>
            <person name="Antonio M."/>
            <person name="Oren A."/>
            <person name="Chaudhuri R.R."/>
            <person name="La Ragione R."/>
            <person name="Hildebrand F."/>
            <person name="Pallen M.J."/>
        </authorList>
    </citation>
    <scope>NUCLEOTIDE SEQUENCE</scope>
    <source>
        <strain evidence="7">B1-20833</strain>
    </source>
</reference>
<feature type="domain" description="Thioredoxin" evidence="6">
    <location>
        <begin position="260"/>
        <end position="399"/>
    </location>
</feature>
<evidence type="ECO:0000256" key="5">
    <source>
        <dbReference type="SAM" id="SignalP"/>
    </source>
</evidence>
<name>A0A9D9HIT5_9BACT</name>
<dbReference type="InterPro" id="IPR036249">
    <property type="entry name" value="Thioredoxin-like_sf"/>
</dbReference>
<evidence type="ECO:0000256" key="1">
    <source>
        <dbReference type="ARBA" id="ARBA00004196"/>
    </source>
</evidence>
<dbReference type="InterPro" id="IPR025380">
    <property type="entry name" value="DUF4369"/>
</dbReference>
<dbReference type="SUPFAM" id="SSF52833">
    <property type="entry name" value="Thioredoxin-like"/>
    <property type="match status" value="1"/>
</dbReference>
<accession>A0A9D9HIT5</accession>
<gene>
    <name evidence="7" type="ORF">IAC06_04440</name>
</gene>
<comment type="subcellular location">
    <subcellularLocation>
        <location evidence="1">Cell envelope</location>
    </subcellularLocation>
</comment>
<reference evidence="7" key="1">
    <citation type="submission" date="2020-10" db="EMBL/GenBank/DDBJ databases">
        <authorList>
            <person name="Gilroy R."/>
        </authorList>
    </citation>
    <scope>NUCLEOTIDE SEQUENCE</scope>
    <source>
        <strain evidence="7">B1-20833</strain>
    </source>
</reference>
<keyword evidence="3" id="KW-1015">Disulfide bond</keyword>
<dbReference type="InterPro" id="IPR012336">
    <property type="entry name" value="Thioredoxin-like_fold"/>
</dbReference>
<evidence type="ECO:0000313" key="7">
    <source>
        <dbReference type="EMBL" id="MBO8452117.1"/>
    </source>
</evidence>
<dbReference type="Pfam" id="PF13905">
    <property type="entry name" value="Thioredoxin_8"/>
    <property type="match status" value="1"/>
</dbReference>
<dbReference type="PANTHER" id="PTHR42852">
    <property type="entry name" value="THIOL:DISULFIDE INTERCHANGE PROTEIN DSBE"/>
    <property type="match status" value="1"/>
</dbReference>